<name>I1YLD1_METFJ</name>
<reference evidence="1 2" key="1">
    <citation type="journal article" date="2012" name="J. Bacteriol.">
        <title>Complete genome sequences of Methylophaga sp. strain JAM1 and Methylophaga sp. strain JAM7.</title>
        <authorList>
            <person name="Villeneuve C."/>
            <person name="Martineau C."/>
            <person name="Mauffrey F."/>
            <person name="Villemur R."/>
        </authorList>
    </citation>
    <scope>NUCLEOTIDE SEQUENCE [LARGE SCALE GENOMIC DNA]</scope>
    <source>
        <strain evidence="1 2">JAM7</strain>
    </source>
</reference>
<dbReference type="HOGENOM" id="CLU_2807511_0_0_6"/>
<keyword evidence="2" id="KW-1185">Reference proteome</keyword>
<dbReference type="Proteomes" id="UP000009145">
    <property type="component" value="Chromosome"/>
</dbReference>
<dbReference type="AlphaFoldDB" id="I1YLD1"/>
<accession>I1YLD1</accession>
<organism evidence="1 2">
    <name type="scientific">Methylophaga frappieri (strain ATCC BAA-2434 / DSM 25690 / JAM7)</name>
    <dbReference type="NCBI Taxonomy" id="754477"/>
    <lineage>
        <taxon>Bacteria</taxon>
        <taxon>Pseudomonadati</taxon>
        <taxon>Pseudomonadota</taxon>
        <taxon>Gammaproteobacteria</taxon>
        <taxon>Thiotrichales</taxon>
        <taxon>Piscirickettsiaceae</taxon>
        <taxon>Methylophaga</taxon>
    </lineage>
</organism>
<evidence type="ECO:0000313" key="2">
    <source>
        <dbReference type="Proteomes" id="UP000009145"/>
    </source>
</evidence>
<dbReference type="EMBL" id="CP003380">
    <property type="protein sequence ID" value="AFJ03724.1"/>
    <property type="molecule type" value="Genomic_DNA"/>
</dbReference>
<protein>
    <submittedName>
        <fullName evidence="1">Uncharacterized protein</fullName>
    </submittedName>
</protein>
<dbReference type="PATRIC" id="fig|754477.3.peg.2558"/>
<sequence length="67" mass="7846">MIEPQPGEPHHLDQFGTPYPNDVEGLSDIRLMIIHFNSGYELETTFKLIMGGLENRWAILYYDEVRH</sequence>
<dbReference type="KEGG" id="mec:Q7C_2603"/>
<evidence type="ECO:0000313" key="1">
    <source>
        <dbReference type="EMBL" id="AFJ03724.1"/>
    </source>
</evidence>
<gene>
    <name evidence="1" type="ordered locus">Q7C_2603</name>
</gene>
<proteinExistence type="predicted"/>